<name>A0A1V0EDQ5_9CAUD</name>
<dbReference type="EMBL" id="KY555146">
    <property type="protein sequence ID" value="ARB15028.1"/>
    <property type="molecule type" value="Genomic_DNA"/>
</dbReference>
<gene>
    <name evidence="1" type="ORF">Ccr32_gp110</name>
</gene>
<sequence length="115" mass="12165">MTSPTEDIQVQEERSLAQAVLALTETPDNPSGFTIGLSLASFNEADGETIRIPVVDIVTLALVNILKETPDYFKAELDRVNTAVADLSAKIAAGHDVDQALAEFQAVVGVAGVVR</sequence>
<evidence type="ECO:0000313" key="1">
    <source>
        <dbReference type="EMBL" id="ARB15028.1"/>
    </source>
</evidence>
<proteinExistence type="predicted"/>
<protein>
    <submittedName>
        <fullName evidence="1">Uncharacterized protein</fullName>
    </submittedName>
</protein>
<organism evidence="1 2">
    <name type="scientific">Caulobacter phage Ccr32</name>
    <dbReference type="NCBI Taxonomy" id="1959738"/>
    <lineage>
        <taxon>Viruses</taxon>
        <taxon>Duplodnaviria</taxon>
        <taxon>Heunggongvirae</taxon>
        <taxon>Uroviricota</taxon>
        <taxon>Caudoviricetes</taxon>
        <taxon>Jeanschmidtviridae</taxon>
        <taxon>Shapirovirus</taxon>
        <taxon>Shapirovirus cbk</taxon>
    </lineage>
</organism>
<dbReference type="Proteomes" id="UP000222485">
    <property type="component" value="Genome"/>
</dbReference>
<reference evidence="2" key="1">
    <citation type="journal article" date="2017" name="Curr. Microbiol.">
        <title>Genomic Diversity of Type B3 Bacteriophages of Caulobacter crescentus.</title>
        <authorList>
            <person name="Ash K.T."/>
            <person name="Drake K.M."/>
            <person name="Gibbs W.S."/>
            <person name="Ely B."/>
        </authorList>
    </citation>
    <scope>NUCLEOTIDE SEQUENCE [LARGE SCALE GENOMIC DNA]</scope>
</reference>
<accession>A0A1V0EDQ5</accession>
<evidence type="ECO:0000313" key="2">
    <source>
        <dbReference type="Proteomes" id="UP000222485"/>
    </source>
</evidence>